<gene>
    <name evidence="1" type="ORF">AVDCRST_MAG46-1312</name>
</gene>
<name>A0A6J4LBK4_9ACTN</name>
<dbReference type="Gene3D" id="3.40.50.300">
    <property type="entry name" value="P-loop containing nucleotide triphosphate hydrolases"/>
    <property type="match status" value="1"/>
</dbReference>
<dbReference type="InterPro" id="IPR027417">
    <property type="entry name" value="P-loop_NTPase"/>
</dbReference>
<proteinExistence type="predicted"/>
<accession>A0A6J4LBK4</accession>
<evidence type="ECO:0000313" key="1">
    <source>
        <dbReference type="EMBL" id="CAA9329070.1"/>
    </source>
</evidence>
<dbReference type="SUPFAM" id="SSF52540">
    <property type="entry name" value="P-loop containing nucleoside triphosphate hydrolases"/>
    <property type="match status" value="1"/>
</dbReference>
<dbReference type="EMBL" id="CADCUD010000085">
    <property type="protein sequence ID" value="CAA9329070.1"/>
    <property type="molecule type" value="Genomic_DNA"/>
</dbReference>
<organism evidence="1">
    <name type="scientific">uncultured Nocardioidaceae bacterium</name>
    <dbReference type="NCBI Taxonomy" id="253824"/>
    <lineage>
        <taxon>Bacteria</taxon>
        <taxon>Bacillati</taxon>
        <taxon>Actinomycetota</taxon>
        <taxon>Actinomycetes</taxon>
        <taxon>Propionibacteriales</taxon>
        <taxon>Nocardioidaceae</taxon>
        <taxon>environmental samples</taxon>
    </lineage>
</organism>
<reference evidence="1" key="1">
    <citation type="submission" date="2020-02" db="EMBL/GenBank/DDBJ databases">
        <authorList>
            <person name="Meier V. D."/>
        </authorList>
    </citation>
    <scope>NUCLEOTIDE SEQUENCE</scope>
    <source>
        <strain evidence="1">AVDCRST_MAG46</strain>
    </source>
</reference>
<dbReference type="AlphaFoldDB" id="A0A6J4LBK4"/>
<sequence>MIPPGTAEQRVFLHVGAPKTGTTFVQTVLYHHRDALRGLGLLYPADEYDDHFFAAVDLQDLDFSGERRPEAQGRWEQVAAQVRAWPGTSVISHDVLAGATPEQARLAIESLAPAQVHIVCTARDLVHQLPSHWQEDVKHGQAADFDTWYASIMRRDDSEWQFRWFWRAEDIPDMLHRWASKLPPEQVHVITVPRPGAPVDVLWRRFAGVIGIRADSVDLHAVHHQNKGLGVAEVELIRRVNAAHAHIWSPRRYERDVKGVLAHEVLAEVTHTPRPRLPARLLDEVADLARGWAKDLEESGYDIVGDLGELLPATRSAAASSDVSSDEVDPEDVNEVAATAVFALLARLAECRAAQQAEADRLAAAHAIIDEHRGLPPVERVKRTVVEIGRSNRAVGAALGVYRRLRRRT</sequence>
<protein>
    <submittedName>
        <fullName evidence="1">Uncharacterized protein</fullName>
    </submittedName>
</protein>